<evidence type="ECO:0000256" key="2">
    <source>
        <dbReference type="SAM" id="SignalP"/>
    </source>
</evidence>
<keyword evidence="1 2" id="KW-0732">Signal</keyword>
<dbReference type="EMBL" id="JADJMS010000051">
    <property type="protein sequence ID" value="MBK7417396.1"/>
    <property type="molecule type" value="Genomic_DNA"/>
</dbReference>
<dbReference type="Proteomes" id="UP000739411">
    <property type="component" value="Unassembled WGS sequence"/>
</dbReference>
<dbReference type="InterPro" id="IPR004564">
    <property type="entry name" value="OM_lipoprot_carrier_LolA-like"/>
</dbReference>
<evidence type="ECO:0000313" key="4">
    <source>
        <dbReference type="Proteomes" id="UP000739411"/>
    </source>
</evidence>
<dbReference type="CDD" id="cd16325">
    <property type="entry name" value="LolA"/>
    <property type="match status" value="1"/>
</dbReference>
<dbReference type="Gene3D" id="2.50.20.10">
    <property type="entry name" value="Lipoprotein localisation LolA/LolB/LppX"/>
    <property type="match status" value="1"/>
</dbReference>
<accession>A0A935MZY5</accession>
<dbReference type="SUPFAM" id="SSF89392">
    <property type="entry name" value="Prokaryotic lipoproteins and lipoprotein localization factors"/>
    <property type="match status" value="1"/>
</dbReference>
<organism evidence="3 4">
    <name type="scientific">Candidatus Dechloromonas phosphorivorans</name>
    <dbReference type="NCBI Taxonomy" id="2899244"/>
    <lineage>
        <taxon>Bacteria</taxon>
        <taxon>Pseudomonadati</taxon>
        <taxon>Pseudomonadota</taxon>
        <taxon>Betaproteobacteria</taxon>
        <taxon>Rhodocyclales</taxon>
        <taxon>Azonexaceae</taxon>
        <taxon>Dechloromonas</taxon>
    </lineage>
</organism>
<keyword evidence="3" id="KW-0449">Lipoprotein</keyword>
<evidence type="ECO:0000256" key="1">
    <source>
        <dbReference type="ARBA" id="ARBA00022729"/>
    </source>
</evidence>
<reference evidence="3 4" key="1">
    <citation type="submission" date="2020-10" db="EMBL/GenBank/DDBJ databases">
        <title>Connecting structure to function with the recovery of over 1000 high-quality activated sludge metagenome-assembled genomes encoding full-length rRNA genes using long-read sequencing.</title>
        <authorList>
            <person name="Singleton C.M."/>
            <person name="Petriglieri F."/>
            <person name="Kristensen J.M."/>
            <person name="Kirkegaard R.H."/>
            <person name="Michaelsen T.Y."/>
            <person name="Andersen M.H."/>
            <person name="Karst S.M."/>
            <person name="Dueholm M.S."/>
            <person name="Nielsen P.H."/>
            <person name="Albertsen M."/>
        </authorList>
    </citation>
    <scope>NUCLEOTIDE SEQUENCE [LARGE SCALE GENOMIC DNA]</scope>
    <source>
        <strain evidence="3">EsbW_18-Q3-R4-48_BATAC.463</strain>
    </source>
</reference>
<feature type="chain" id="PRO_5037713734" evidence="2">
    <location>
        <begin position="20"/>
        <end position="188"/>
    </location>
</feature>
<proteinExistence type="predicted"/>
<protein>
    <submittedName>
        <fullName evidence="3">Outer membrane lipoprotein carrier protein LolA</fullName>
    </submittedName>
</protein>
<sequence length="188" mass="20745">MMKRLIAGLLLTVALPAFAAFDVGQLMNELAKHKGGKAKFVEKKTISLLDKPVVSTGEMSYIAPGYLEKRTLTPKPEILILDKDMLSIERDKQKLSINLSNQPEALAFIDSIRGTLTGNRAALEKNYGLYLSGTSDKWVLTLLPSEQKIAALVLRIVVSGSKNQIRSIEYLQADGDRSLMTIEPLETK</sequence>
<dbReference type="AlphaFoldDB" id="A0A935MZY5"/>
<gene>
    <name evidence="3" type="ORF">IPJ38_22185</name>
</gene>
<evidence type="ECO:0000313" key="3">
    <source>
        <dbReference type="EMBL" id="MBK7417396.1"/>
    </source>
</evidence>
<dbReference type="Pfam" id="PF19574">
    <property type="entry name" value="LolA_3"/>
    <property type="match status" value="1"/>
</dbReference>
<feature type="signal peptide" evidence="2">
    <location>
        <begin position="1"/>
        <end position="19"/>
    </location>
</feature>
<comment type="caution">
    <text evidence="3">The sequence shown here is derived from an EMBL/GenBank/DDBJ whole genome shotgun (WGS) entry which is preliminary data.</text>
</comment>
<name>A0A935MZY5_9RHOO</name>
<dbReference type="InterPro" id="IPR029046">
    <property type="entry name" value="LolA/LolB/LppX"/>
</dbReference>